<dbReference type="InterPro" id="IPR029752">
    <property type="entry name" value="D-isomer_DH_CS1"/>
</dbReference>
<dbReference type="STRING" id="45235.A0A2K3Q8C7"/>
<reference evidence="6 7" key="1">
    <citation type="submission" date="2017-08" db="EMBL/GenBank/DDBJ databases">
        <title>Harnessing the power of phylogenomics to disentangle the directionality and signatures of interkingdom host jumping in the parasitic fungal genus Tolypocladium.</title>
        <authorList>
            <person name="Quandt C.A."/>
            <person name="Patterson W."/>
            <person name="Spatafora J.W."/>
        </authorList>
    </citation>
    <scope>NUCLEOTIDE SEQUENCE [LARGE SCALE GENOMIC DNA]</scope>
    <source>
        <strain evidence="6 7">CBS 113982</strain>
    </source>
</reference>
<dbReference type="EMBL" id="NRSZ01001044">
    <property type="protein sequence ID" value="PNY23789.1"/>
    <property type="molecule type" value="Genomic_DNA"/>
</dbReference>
<dbReference type="InterPro" id="IPR006140">
    <property type="entry name" value="D-isomer_DH_NAD-bd"/>
</dbReference>
<evidence type="ECO:0008006" key="8">
    <source>
        <dbReference type="Google" id="ProtNLM"/>
    </source>
</evidence>
<dbReference type="InterPro" id="IPR050223">
    <property type="entry name" value="D-isomer_2-hydroxyacid_DH"/>
</dbReference>
<feature type="region of interest" description="Disordered" evidence="3">
    <location>
        <begin position="1"/>
        <end position="39"/>
    </location>
</feature>
<dbReference type="PANTHER" id="PTHR10996:SF281">
    <property type="entry name" value="D-ISOMER SPECIFIC 2-HYDROXYACID DEHYDROGENASE NAD-BINDING DOMAIN-CONTAINING PROTEIN-RELATED"/>
    <property type="match status" value="1"/>
</dbReference>
<evidence type="ECO:0000256" key="1">
    <source>
        <dbReference type="ARBA" id="ARBA00023002"/>
    </source>
</evidence>
<dbReference type="PANTHER" id="PTHR10996">
    <property type="entry name" value="2-HYDROXYACID DEHYDROGENASE-RELATED"/>
    <property type="match status" value="1"/>
</dbReference>
<dbReference type="Pfam" id="PF00389">
    <property type="entry name" value="2-Hacid_dh"/>
    <property type="match status" value="1"/>
</dbReference>
<gene>
    <name evidence="6" type="ORF">TCAP_06261</name>
</gene>
<evidence type="ECO:0000313" key="7">
    <source>
        <dbReference type="Proteomes" id="UP000236621"/>
    </source>
</evidence>
<organism evidence="6 7">
    <name type="scientific">Tolypocladium capitatum</name>
    <dbReference type="NCBI Taxonomy" id="45235"/>
    <lineage>
        <taxon>Eukaryota</taxon>
        <taxon>Fungi</taxon>
        <taxon>Dikarya</taxon>
        <taxon>Ascomycota</taxon>
        <taxon>Pezizomycotina</taxon>
        <taxon>Sordariomycetes</taxon>
        <taxon>Hypocreomycetidae</taxon>
        <taxon>Hypocreales</taxon>
        <taxon>Ophiocordycipitaceae</taxon>
        <taxon>Tolypocladium</taxon>
    </lineage>
</organism>
<dbReference type="CDD" id="cd12168">
    <property type="entry name" value="Mand_dh_like"/>
    <property type="match status" value="1"/>
</dbReference>
<dbReference type="Gene3D" id="3.40.50.720">
    <property type="entry name" value="NAD(P)-binding Rossmann-like Domain"/>
    <property type="match status" value="2"/>
</dbReference>
<dbReference type="AlphaFoldDB" id="A0A2K3Q8C7"/>
<evidence type="ECO:0000259" key="4">
    <source>
        <dbReference type="Pfam" id="PF00389"/>
    </source>
</evidence>
<feature type="domain" description="D-isomer specific 2-hydroxyacid dehydrogenase catalytic" evidence="4">
    <location>
        <begin position="106"/>
        <end position="378"/>
    </location>
</feature>
<feature type="domain" description="D-isomer specific 2-hydroxyacid dehydrogenase NAD-binding" evidence="5">
    <location>
        <begin position="188"/>
        <end position="346"/>
    </location>
</feature>
<dbReference type="OrthoDB" id="9991913at2759"/>
<evidence type="ECO:0000313" key="6">
    <source>
        <dbReference type="EMBL" id="PNY23789.1"/>
    </source>
</evidence>
<dbReference type="Proteomes" id="UP000236621">
    <property type="component" value="Unassembled WGS sequence"/>
</dbReference>
<comment type="similarity">
    <text evidence="2">Belongs to the D-isomer specific 2-hydroxyacid dehydrogenase family.</text>
</comment>
<dbReference type="Pfam" id="PF02826">
    <property type="entry name" value="2-Hacid_dh_C"/>
    <property type="match status" value="1"/>
</dbReference>
<dbReference type="GO" id="GO:0016618">
    <property type="term" value="F:hydroxypyruvate reductase [NAD(P)H] activity"/>
    <property type="evidence" value="ECO:0007669"/>
    <property type="project" value="TreeGrafter"/>
</dbReference>
<dbReference type="GO" id="GO:0030267">
    <property type="term" value="F:glyoxylate reductase (NADPH) activity"/>
    <property type="evidence" value="ECO:0007669"/>
    <property type="project" value="TreeGrafter"/>
</dbReference>
<evidence type="ECO:0000256" key="3">
    <source>
        <dbReference type="SAM" id="MobiDB-lite"/>
    </source>
</evidence>
<evidence type="ECO:0000256" key="2">
    <source>
        <dbReference type="RuleBase" id="RU003719"/>
    </source>
</evidence>
<protein>
    <recommendedName>
        <fullName evidence="8">Glyoxylate reductase</fullName>
    </recommendedName>
</protein>
<sequence length="402" mass="43059">MAEPHNTPVPGSTPRATSPVGFLQQAQQDHAAPKPPAKPRVLHLGDRIRFNPGTFDALSSRFQVVRPSTPERQRPQFAAALRERRWGDFEAIVRPFWDAGGEMGRWDAELIDLLPPGVKVFASAGAGLDWVDTERMGERGIVCCDGGSASADAVADFSVAMIISTFRHLPWCILAATSRGATEYRDCHLMAPERSHNLRDQALGIVGMGNVGQRIAIRCRHGFGMSIHYHDIERKSSSIEQAVAATFHATLESLLQASDCVVLCAPAGVGSGTIVDASTLAHFRHGARFVNIAHGALVDEDALVAAMDERRVSAVALDVHADEPHPHRGLKRLAGHGRAMLTCHNAGGTVETLAGFEELSMRNVMAVLSGGQALSPVNLGHLKDQGTLGGAGRASIMRAHES</sequence>
<accession>A0A2K3Q8C7</accession>
<dbReference type="GO" id="GO:0005829">
    <property type="term" value="C:cytosol"/>
    <property type="evidence" value="ECO:0007669"/>
    <property type="project" value="TreeGrafter"/>
</dbReference>
<proteinExistence type="inferred from homology"/>
<dbReference type="GO" id="GO:0051287">
    <property type="term" value="F:NAD binding"/>
    <property type="evidence" value="ECO:0007669"/>
    <property type="project" value="InterPro"/>
</dbReference>
<dbReference type="SUPFAM" id="SSF52283">
    <property type="entry name" value="Formate/glycerate dehydrogenase catalytic domain-like"/>
    <property type="match status" value="1"/>
</dbReference>
<name>A0A2K3Q8C7_9HYPO</name>
<evidence type="ECO:0000259" key="5">
    <source>
        <dbReference type="Pfam" id="PF02826"/>
    </source>
</evidence>
<keyword evidence="7" id="KW-1185">Reference proteome</keyword>
<dbReference type="InterPro" id="IPR006139">
    <property type="entry name" value="D-isomer_2_OHA_DH_cat_dom"/>
</dbReference>
<dbReference type="InterPro" id="IPR036291">
    <property type="entry name" value="NAD(P)-bd_dom_sf"/>
</dbReference>
<keyword evidence="1 2" id="KW-0560">Oxidoreductase</keyword>
<dbReference type="SUPFAM" id="SSF51735">
    <property type="entry name" value="NAD(P)-binding Rossmann-fold domains"/>
    <property type="match status" value="1"/>
</dbReference>
<dbReference type="PROSITE" id="PS00065">
    <property type="entry name" value="D_2_HYDROXYACID_DH_1"/>
    <property type="match status" value="1"/>
</dbReference>
<comment type="caution">
    <text evidence="6">The sequence shown here is derived from an EMBL/GenBank/DDBJ whole genome shotgun (WGS) entry which is preliminary data.</text>
</comment>